<dbReference type="GO" id="GO:0009435">
    <property type="term" value="P:NAD+ biosynthetic process"/>
    <property type="evidence" value="ECO:0007669"/>
    <property type="project" value="UniProtKB-UniPathway"/>
</dbReference>
<dbReference type="Proteomes" id="UP000294194">
    <property type="component" value="Unassembled WGS sequence"/>
</dbReference>
<dbReference type="GO" id="GO:0030170">
    <property type="term" value="F:pyridoxal phosphate binding"/>
    <property type="evidence" value="ECO:0007669"/>
    <property type="project" value="InterPro"/>
</dbReference>
<evidence type="ECO:0000313" key="5">
    <source>
        <dbReference type="EMBL" id="TBN58238.1"/>
    </source>
</evidence>
<dbReference type="EC" id="3.7.1.3" evidence="4"/>
<evidence type="ECO:0000256" key="2">
    <source>
        <dbReference type="ARBA" id="ARBA00022801"/>
    </source>
</evidence>
<dbReference type="UniPathway" id="UPA00253">
    <property type="reaction ID" value="UER00329"/>
</dbReference>
<dbReference type="Gene3D" id="3.40.640.10">
    <property type="entry name" value="Type I PLP-dependent aspartate aminotransferase-like (Major domain)"/>
    <property type="match status" value="1"/>
</dbReference>
<comment type="function">
    <text evidence="4">Catalyzes the cleavage of L-kynurenine (L-Kyn) and L-3-hydroxykynurenine (L-3OHKyn) into anthranilic acid (AA) and 3-hydroxyanthranilic acid (3-OHAA), respectively.</text>
</comment>
<dbReference type="GO" id="GO:0019441">
    <property type="term" value="P:L-tryptophan catabolic process to kynurenine"/>
    <property type="evidence" value="ECO:0007669"/>
    <property type="project" value="TreeGrafter"/>
</dbReference>
<keyword evidence="2 4" id="KW-0378">Hydrolase</keyword>
<dbReference type="InterPro" id="IPR015422">
    <property type="entry name" value="PyrdxlP-dep_Trfase_small"/>
</dbReference>
<keyword evidence="5" id="KW-0808">Transferase</keyword>
<gene>
    <name evidence="5" type="ORF">EYE40_13005</name>
</gene>
<dbReference type="PIRSF" id="PIRSF038800">
    <property type="entry name" value="KYNU"/>
    <property type="match status" value="1"/>
</dbReference>
<dbReference type="GO" id="GO:0008483">
    <property type="term" value="F:transaminase activity"/>
    <property type="evidence" value="ECO:0007669"/>
    <property type="project" value="UniProtKB-KW"/>
</dbReference>
<comment type="catalytic activity">
    <reaction evidence="4">
        <text>L-kynurenine + H2O = anthranilate + L-alanine + H(+)</text>
        <dbReference type="Rhea" id="RHEA:16813"/>
        <dbReference type="ChEBI" id="CHEBI:15377"/>
        <dbReference type="ChEBI" id="CHEBI:15378"/>
        <dbReference type="ChEBI" id="CHEBI:16567"/>
        <dbReference type="ChEBI" id="CHEBI:57959"/>
        <dbReference type="ChEBI" id="CHEBI:57972"/>
        <dbReference type="EC" id="3.7.1.3"/>
    </reaction>
</comment>
<dbReference type="PANTHER" id="PTHR14084">
    <property type="entry name" value="KYNURENINASE"/>
    <property type="match status" value="1"/>
</dbReference>
<comment type="subunit">
    <text evidence="4">Homodimer.</text>
</comment>
<sequence>MGVVSAKGLCSVGRVNARDAADPLAPFRARFVQAPDVTAYLDGNSLGRPLASTGPRLADFVTSQWGYRLIRGWSEGWLEQGQAIGDELGRVALGAAPGQTTIGDSTTVLLYKLVRAAIELRPGRTELVIDRDNFPTDRYVLEGIAAERGLTVRWIEPGDVTVNRIPLGPDTAVVVLSHVAYRSGFLADVAGITAAVHEAGALAVWDLCHSAGVIPTLLDEWGVDLAVGCTYKYLNGGPGSPAFAYVRASLIGEFRQPIQGWLGSANPFEMGQGYEPAVGIQRVLSGTPPIVGMLAMQDMIALIDEAGLEAVRAKSIALTSYAIELADELLPDATLASPRDPLRRGAHLTLDHPRFEAIVPLLWERGVIPDFRRPTGIRLGLSPLSTSFEEVEIGVRTIAELLRN</sequence>
<name>A0A4Q9GXA6_9MICO</name>
<dbReference type="Gene3D" id="3.90.1150.10">
    <property type="entry name" value="Aspartate Aminotransferase, domain 1"/>
    <property type="match status" value="1"/>
</dbReference>
<proteinExistence type="inferred from homology"/>
<comment type="similarity">
    <text evidence="4">Belongs to the kynureninase family.</text>
</comment>
<dbReference type="Pfam" id="PF22580">
    <property type="entry name" value="KYNU_C"/>
    <property type="match status" value="1"/>
</dbReference>
<keyword evidence="3 4" id="KW-0663">Pyridoxal phosphate</keyword>
<reference evidence="6" key="1">
    <citation type="submission" date="2019-02" db="EMBL/GenBank/DDBJ databases">
        <title>Glaciihabitans arcticus sp. nov., a psychrotolerant bacterium isolated from polar soil.</title>
        <authorList>
            <person name="Dahal R.H."/>
        </authorList>
    </citation>
    <scope>NUCLEOTIDE SEQUENCE [LARGE SCALE GENOMIC DNA]</scope>
    <source>
        <strain evidence="6">RP-3-7</strain>
    </source>
</reference>
<dbReference type="GO" id="GO:0043420">
    <property type="term" value="P:anthranilate metabolic process"/>
    <property type="evidence" value="ECO:0007669"/>
    <property type="project" value="TreeGrafter"/>
</dbReference>
<dbReference type="SUPFAM" id="SSF53383">
    <property type="entry name" value="PLP-dependent transferases"/>
    <property type="match status" value="1"/>
</dbReference>
<keyword evidence="1 4" id="KW-0662">Pyridine nucleotide biosynthesis</keyword>
<comment type="pathway">
    <text evidence="4">Amino-acid degradation; L-kynurenine degradation; L-alanine and anthranilate from L-kynurenine: step 1/1.</text>
</comment>
<comment type="cofactor">
    <cofactor evidence="4">
        <name>pyridoxal 5'-phosphate</name>
        <dbReference type="ChEBI" id="CHEBI:597326"/>
    </cofactor>
</comment>
<dbReference type="EMBL" id="SISG01000001">
    <property type="protein sequence ID" value="TBN58238.1"/>
    <property type="molecule type" value="Genomic_DNA"/>
</dbReference>
<comment type="caution">
    <text evidence="5">The sequence shown here is derived from an EMBL/GenBank/DDBJ whole genome shotgun (WGS) entry which is preliminary data.</text>
</comment>
<dbReference type="GO" id="GO:0097053">
    <property type="term" value="P:L-kynurenine catabolic process"/>
    <property type="evidence" value="ECO:0007669"/>
    <property type="project" value="UniProtKB-UniPathway"/>
</dbReference>
<dbReference type="AlphaFoldDB" id="A0A4Q9GXA6"/>
<evidence type="ECO:0000256" key="1">
    <source>
        <dbReference type="ARBA" id="ARBA00022642"/>
    </source>
</evidence>
<evidence type="ECO:0000256" key="3">
    <source>
        <dbReference type="ARBA" id="ARBA00022898"/>
    </source>
</evidence>
<dbReference type="UniPathway" id="UPA00334">
    <property type="reaction ID" value="UER00455"/>
</dbReference>
<accession>A0A4Q9GXA6</accession>
<protein>
    <recommendedName>
        <fullName evidence="4">Kynureninase</fullName>
        <ecNumber evidence="4">3.7.1.3</ecNumber>
    </recommendedName>
</protein>
<evidence type="ECO:0000313" key="6">
    <source>
        <dbReference type="Proteomes" id="UP000294194"/>
    </source>
</evidence>
<dbReference type="GO" id="GO:0005737">
    <property type="term" value="C:cytoplasm"/>
    <property type="evidence" value="ECO:0007669"/>
    <property type="project" value="InterPro"/>
</dbReference>
<keyword evidence="5" id="KW-0032">Aminotransferase</keyword>
<organism evidence="5 6">
    <name type="scientific">Glaciihabitans arcticus</name>
    <dbReference type="NCBI Taxonomy" id="2668039"/>
    <lineage>
        <taxon>Bacteria</taxon>
        <taxon>Bacillati</taxon>
        <taxon>Actinomycetota</taxon>
        <taxon>Actinomycetes</taxon>
        <taxon>Micrococcales</taxon>
        <taxon>Microbacteriaceae</taxon>
        <taxon>Glaciihabitans</taxon>
    </lineage>
</organism>
<dbReference type="InterPro" id="IPR015424">
    <property type="entry name" value="PyrdxlP-dep_Trfase"/>
</dbReference>
<dbReference type="GO" id="GO:0030429">
    <property type="term" value="F:kynureninase activity"/>
    <property type="evidence" value="ECO:0007669"/>
    <property type="project" value="UniProtKB-EC"/>
</dbReference>
<dbReference type="InterPro" id="IPR015421">
    <property type="entry name" value="PyrdxlP-dep_Trfase_major"/>
</dbReference>
<dbReference type="PANTHER" id="PTHR14084:SF0">
    <property type="entry name" value="KYNURENINASE"/>
    <property type="match status" value="1"/>
</dbReference>
<comment type="pathway">
    <text evidence="4">Cofactor biosynthesis; NAD(+) biosynthesis; quinolinate from L-kynurenine: step 2/3.</text>
</comment>
<keyword evidence="6" id="KW-1185">Reference proteome</keyword>
<comment type="catalytic activity">
    <reaction evidence="4">
        <text>3-hydroxy-L-kynurenine + H2O = 3-hydroxyanthranilate + L-alanine + H(+)</text>
        <dbReference type="Rhea" id="RHEA:25143"/>
        <dbReference type="ChEBI" id="CHEBI:15377"/>
        <dbReference type="ChEBI" id="CHEBI:15378"/>
        <dbReference type="ChEBI" id="CHEBI:36559"/>
        <dbReference type="ChEBI" id="CHEBI:57972"/>
        <dbReference type="ChEBI" id="CHEBI:58125"/>
        <dbReference type="EC" id="3.7.1.3"/>
    </reaction>
</comment>
<dbReference type="InterPro" id="IPR010111">
    <property type="entry name" value="Kynureninase"/>
</dbReference>
<evidence type="ECO:0000256" key="4">
    <source>
        <dbReference type="PIRNR" id="PIRNR038800"/>
    </source>
</evidence>